<dbReference type="Proteomes" id="UP000464657">
    <property type="component" value="Chromosome"/>
</dbReference>
<gene>
    <name evidence="1" type="ORF">IMCC3317_17860</name>
</gene>
<dbReference type="OrthoDB" id="1447359at2"/>
<dbReference type="InterPro" id="IPR029071">
    <property type="entry name" value="Ubiquitin-like_domsf"/>
</dbReference>
<dbReference type="RefSeq" id="WP_160129130.1">
    <property type="nucleotide sequence ID" value="NZ_CP019288.1"/>
</dbReference>
<accession>A0A7L4ZI61</accession>
<evidence type="ECO:0000313" key="1">
    <source>
        <dbReference type="EMBL" id="QHI36423.1"/>
    </source>
</evidence>
<dbReference type="KEGG" id="kan:IMCC3317_17860"/>
<evidence type="ECO:0008006" key="3">
    <source>
        <dbReference type="Google" id="ProtNLM"/>
    </source>
</evidence>
<reference evidence="1 2" key="1">
    <citation type="journal article" date="2013" name="Int. J. Syst. Evol. Microbiol.">
        <title>Kordia antarctica sp. nov., isolated from Antarctic seawater.</title>
        <authorList>
            <person name="Baek K."/>
            <person name="Choi A."/>
            <person name="Kang I."/>
            <person name="Lee K."/>
            <person name="Cho J.C."/>
        </authorList>
    </citation>
    <scope>NUCLEOTIDE SEQUENCE [LARGE SCALE GENOMIC DNA]</scope>
    <source>
        <strain evidence="1 2">IMCC3317</strain>
    </source>
</reference>
<dbReference type="CDD" id="cd17039">
    <property type="entry name" value="Ubl_ubiquitin_like"/>
    <property type="match status" value="1"/>
</dbReference>
<protein>
    <recommendedName>
        <fullName evidence="3">Ubiquitin-like domain-containing protein</fullName>
    </recommendedName>
</protein>
<evidence type="ECO:0000313" key="2">
    <source>
        <dbReference type="Proteomes" id="UP000464657"/>
    </source>
</evidence>
<sequence>MADVTVNFKHPTDGRVISVTLDDSMTGQEVIGELIANEFVPASSEGYNIAIKGGRQLTNGKTLLENEVKDNDTIRVIPATDAGNITF</sequence>
<organism evidence="1 2">
    <name type="scientific">Kordia antarctica</name>
    <dbReference type="NCBI Taxonomy" id="1218801"/>
    <lineage>
        <taxon>Bacteria</taxon>
        <taxon>Pseudomonadati</taxon>
        <taxon>Bacteroidota</taxon>
        <taxon>Flavobacteriia</taxon>
        <taxon>Flavobacteriales</taxon>
        <taxon>Flavobacteriaceae</taxon>
        <taxon>Kordia</taxon>
    </lineage>
</organism>
<keyword evidence="2" id="KW-1185">Reference proteome</keyword>
<name>A0A7L4ZI61_9FLAO</name>
<proteinExistence type="predicted"/>
<dbReference type="EMBL" id="CP019288">
    <property type="protein sequence ID" value="QHI36423.1"/>
    <property type="molecule type" value="Genomic_DNA"/>
</dbReference>
<dbReference type="SUPFAM" id="SSF54236">
    <property type="entry name" value="Ubiquitin-like"/>
    <property type="match status" value="1"/>
</dbReference>
<dbReference type="AlphaFoldDB" id="A0A7L4ZI61"/>